<dbReference type="GO" id="GO:0008270">
    <property type="term" value="F:zinc ion binding"/>
    <property type="evidence" value="ECO:0007669"/>
    <property type="project" value="UniProtKB-KW"/>
</dbReference>
<evidence type="ECO:0000313" key="9">
    <source>
        <dbReference type="Proteomes" id="UP000018468"/>
    </source>
</evidence>
<reference evidence="8" key="3">
    <citation type="submission" date="2025-09" db="UniProtKB">
        <authorList>
            <consortium name="Ensembl"/>
        </authorList>
    </citation>
    <scope>IDENTIFICATION</scope>
</reference>
<name>W5MBQ0_LEPOC</name>
<feature type="compositionally biased region" description="Basic and acidic residues" evidence="6">
    <location>
        <begin position="260"/>
        <end position="272"/>
    </location>
</feature>
<dbReference type="GO" id="GO:0003676">
    <property type="term" value="F:nucleic acid binding"/>
    <property type="evidence" value="ECO:0007669"/>
    <property type="project" value="InterPro"/>
</dbReference>
<dbReference type="SUPFAM" id="SSF57667">
    <property type="entry name" value="beta-beta-alpha zinc fingers"/>
    <property type="match status" value="1"/>
</dbReference>
<dbReference type="STRING" id="7918.ENSLOCP00000005809"/>
<feature type="compositionally biased region" description="Basic residues" evidence="6">
    <location>
        <begin position="333"/>
        <end position="345"/>
    </location>
</feature>
<feature type="region of interest" description="Disordered" evidence="6">
    <location>
        <begin position="176"/>
        <end position="345"/>
    </location>
</feature>
<sequence>EKRLGLQRWCATCQAHFTGDLIEHRRTREHKMAKHSSRPFCTVCKWHFRTPRKFVEHMKSPEHKQRVEEVGCVAGVLQVRWWARDGEEDYEEEPTEGEEEDEDSQPSHSQKVVRPAQREVALEEMRDDEEYDSETQYGSSFVVPVAGFLCRLCHKFYHFESTARLSHCKSQMHFQNLQATPGGPKSASDIQDPEKASSDLPNRSKTDSSGAAVDSSSNGSAQILLEGSEDGTSDSVSSHMDCAADEPAQPADDPGNRSSLSEKDGSPDRPPAEEPGEEEPERDGPQVLSGQAEKRSPNAEGKEEEAAREGEEEEDEEAGAGDRLTAGRSRATAPRRRSTRTTRRR</sequence>
<evidence type="ECO:0000259" key="7">
    <source>
        <dbReference type="PROSITE" id="PS50171"/>
    </source>
</evidence>
<feature type="compositionally biased region" description="Acidic residues" evidence="6">
    <location>
        <begin position="88"/>
        <end position="104"/>
    </location>
</feature>
<keyword evidence="9" id="KW-1185">Reference proteome</keyword>
<dbReference type="InterPro" id="IPR056345">
    <property type="entry name" value="Znf-C2H2_CIZ1"/>
</dbReference>
<dbReference type="Gene3D" id="3.30.160.60">
    <property type="entry name" value="Classic Zinc Finger"/>
    <property type="match status" value="1"/>
</dbReference>
<accession>W5MBQ0</accession>
<evidence type="ECO:0000256" key="1">
    <source>
        <dbReference type="ARBA" id="ARBA00004123"/>
    </source>
</evidence>
<reference evidence="8" key="2">
    <citation type="submission" date="2025-08" db="UniProtKB">
        <authorList>
            <consortium name="Ensembl"/>
        </authorList>
    </citation>
    <scope>IDENTIFICATION</scope>
</reference>
<dbReference type="Pfam" id="PF23330">
    <property type="entry name" value="zf-C2H2_14"/>
    <property type="match status" value="1"/>
</dbReference>
<dbReference type="InterPro" id="IPR003604">
    <property type="entry name" value="Matrin/U1-like-C_Znf_C2H2"/>
</dbReference>
<dbReference type="InterPro" id="IPR026811">
    <property type="entry name" value="CIZ1"/>
</dbReference>
<dbReference type="EMBL" id="AHAT01024980">
    <property type="status" value="NOT_ANNOTATED_CDS"/>
    <property type="molecule type" value="Genomic_DNA"/>
</dbReference>
<dbReference type="PROSITE" id="PS50171">
    <property type="entry name" value="ZF_MATRIN"/>
    <property type="match status" value="1"/>
</dbReference>
<proteinExistence type="predicted"/>
<feature type="compositionally biased region" description="Polar residues" evidence="6">
    <location>
        <begin position="207"/>
        <end position="221"/>
    </location>
</feature>
<comment type="subcellular location">
    <subcellularLocation>
        <location evidence="1">Nucleus</location>
    </subcellularLocation>
</comment>
<dbReference type="SMART" id="SM00451">
    <property type="entry name" value="ZnF_U1"/>
    <property type="match status" value="2"/>
</dbReference>
<dbReference type="GeneTree" id="ENSGT00440000039084"/>
<organism evidence="8 9">
    <name type="scientific">Lepisosteus oculatus</name>
    <name type="common">Spotted gar</name>
    <dbReference type="NCBI Taxonomy" id="7918"/>
    <lineage>
        <taxon>Eukaryota</taxon>
        <taxon>Metazoa</taxon>
        <taxon>Chordata</taxon>
        <taxon>Craniata</taxon>
        <taxon>Vertebrata</taxon>
        <taxon>Euteleostomi</taxon>
        <taxon>Actinopterygii</taxon>
        <taxon>Neopterygii</taxon>
        <taxon>Holostei</taxon>
        <taxon>Semionotiformes</taxon>
        <taxon>Lepisosteidae</taxon>
        <taxon>Lepisosteus</taxon>
    </lineage>
</organism>
<dbReference type="InterPro" id="IPR000690">
    <property type="entry name" value="Matrin/U1-C_Znf_C2H2"/>
</dbReference>
<dbReference type="Bgee" id="ENSLOCG00000004835">
    <property type="expression patterns" value="Expressed in camera-type eye and 13 other cell types or tissues"/>
</dbReference>
<dbReference type="EMBL" id="AHAT01024981">
    <property type="status" value="NOT_ANNOTATED_CDS"/>
    <property type="molecule type" value="Genomic_DNA"/>
</dbReference>
<feature type="region of interest" description="Disordered" evidence="6">
    <location>
        <begin position="88"/>
        <end position="118"/>
    </location>
</feature>
<protein>
    <recommendedName>
        <fullName evidence="7">Matrin-type domain-containing protein</fullName>
    </recommendedName>
</protein>
<evidence type="ECO:0000313" key="8">
    <source>
        <dbReference type="Ensembl" id="ENSLOCP00000005809.1"/>
    </source>
</evidence>
<evidence type="ECO:0000256" key="2">
    <source>
        <dbReference type="ARBA" id="ARBA00022723"/>
    </source>
</evidence>
<dbReference type="InterPro" id="IPR036236">
    <property type="entry name" value="Znf_C2H2_sf"/>
</dbReference>
<reference evidence="9" key="1">
    <citation type="submission" date="2011-12" db="EMBL/GenBank/DDBJ databases">
        <title>The Draft Genome of Lepisosteus oculatus.</title>
        <authorList>
            <consortium name="The Broad Institute Genome Assembly &amp; Analysis Group"/>
            <consortium name="Computational R&amp;D Group"/>
            <consortium name="and Sequencing Platform"/>
            <person name="Di Palma F."/>
            <person name="Alfoldi J."/>
            <person name="Johnson J."/>
            <person name="Berlin A."/>
            <person name="Gnerre S."/>
            <person name="Jaffe D."/>
            <person name="MacCallum I."/>
            <person name="Young S."/>
            <person name="Walker B.J."/>
            <person name="Lander E.S."/>
            <person name="Lindblad-Toh K."/>
        </authorList>
    </citation>
    <scope>NUCLEOTIDE SEQUENCE [LARGE SCALE GENOMIC DNA]</scope>
</reference>
<dbReference type="Ensembl" id="ENSLOCT00000005817.1">
    <property type="protein sequence ID" value="ENSLOCP00000005809.1"/>
    <property type="gene ID" value="ENSLOCG00000004835.1"/>
</dbReference>
<feature type="compositionally biased region" description="Acidic residues" evidence="6">
    <location>
        <begin position="310"/>
        <end position="319"/>
    </location>
</feature>
<feature type="compositionally biased region" description="Basic and acidic residues" evidence="6">
    <location>
        <begin position="192"/>
        <end position="206"/>
    </location>
</feature>
<evidence type="ECO:0000256" key="5">
    <source>
        <dbReference type="ARBA" id="ARBA00023242"/>
    </source>
</evidence>
<keyword evidence="4" id="KW-0862">Zinc</keyword>
<feature type="domain" description="Matrin-type" evidence="7">
    <location>
        <begin position="148"/>
        <end position="179"/>
    </location>
</feature>
<dbReference type="eggNOG" id="ENOG502RYYN">
    <property type="taxonomic scope" value="Eukaryota"/>
</dbReference>
<dbReference type="InParanoid" id="W5MBQ0"/>
<dbReference type="Proteomes" id="UP000018468">
    <property type="component" value="Linkage group LG21"/>
</dbReference>
<dbReference type="AlphaFoldDB" id="W5MBQ0"/>
<evidence type="ECO:0000256" key="6">
    <source>
        <dbReference type="SAM" id="MobiDB-lite"/>
    </source>
</evidence>
<keyword evidence="2" id="KW-0479">Metal-binding</keyword>
<evidence type="ECO:0000256" key="3">
    <source>
        <dbReference type="ARBA" id="ARBA00022771"/>
    </source>
</evidence>
<keyword evidence="5" id="KW-0539">Nucleus</keyword>
<keyword evidence="3" id="KW-0863">Zinc-finger</keyword>
<evidence type="ECO:0000256" key="4">
    <source>
        <dbReference type="ARBA" id="ARBA00022833"/>
    </source>
</evidence>
<feature type="compositionally biased region" description="Basic and acidic residues" evidence="6">
    <location>
        <begin position="292"/>
        <end position="309"/>
    </location>
</feature>
<dbReference type="GO" id="GO:0005634">
    <property type="term" value="C:nucleus"/>
    <property type="evidence" value="ECO:0007669"/>
    <property type="project" value="UniProtKB-SubCell"/>
</dbReference>
<dbReference type="PANTHER" id="PTHR15491:SF9">
    <property type="entry name" value="CIP1-INTERACTING ZINC FINGER PROTEIN"/>
    <property type="match status" value="1"/>
</dbReference>
<dbReference type="PANTHER" id="PTHR15491">
    <property type="match status" value="1"/>
</dbReference>
<dbReference type="HOGENOM" id="CLU_805472_0_0_1"/>